<organism evidence="1">
    <name type="scientific">Sulfolobus islandicus filamentous virus 2</name>
    <dbReference type="NCBI Taxonomy" id="1902331"/>
    <lineage>
        <taxon>Viruses</taxon>
        <taxon>Adnaviria</taxon>
        <taxon>Zilligvirae</taxon>
        <taxon>Taleaviricota</taxon>
        <taxon>Tokiviricetes</taxon>
        <taxon>Ligamenvirales</taxon>
        <taxon>Lipothrixviridae</taxon>
        <taxon>Betalipothrixvirus</taxon>
        <taxon>Betalipothrixvirus hveragerdiense</taxon>
        <taxon>Sulfolobus islandicus filamentous virus</taxon>
    </lineage>
</organism>
<proteinExistence type="predicted"/>
<gene>
    <name evidence="1" type="primary">SIFV2_gp14</name>
</gene>
<evidence type="ECO:0000313" key="1">
    <source>
        <dbReference type="EMBL" id="AOS58369.1"/>
    </source>
</evidence>
<name>A0A1D8BJ73_SIFV</name>
<reference evidence="1" key="2">
    <citation type="submission" date="2016-06" db="EMBL/GenBank/DDBJ databases">
        <authorList>
            <person name="Kjaerup R.B."/>
            <person name="Dalgaard T.S."/>
            <person name="Juul-Madsen H.R."/>
        </authorList>
    </citation>
    <scope>NUCLEOTIDE SEQUENCE</scope>
</reference>
<dbReference type="EMBL" id="KX467643">
    <property type="protein sequence ID" value="AOS58369.1"/>
    <property type="molecule type" value="Genomic_DNA"/>
</dbReference>
<accession>A0A1D8BJ73</accession>
<reference evidence="1" key="1">
    <citation type="journal article" date="2014" name="Mol. Microbiol.">
        <title>Inter-viral conflicts that exploit host CRISPR immune systems of Sulfolobus.</title>
        <authorList>
            <person name="Erdmann S."/>
            <person name="Le Moine Bauer S."/>
            <person name="Garrett R.A."/>
        </authorList>
    </citation>
    <scope>NUCLEOTIDE SEQUENCE [LARGE SCALE GENOMIC DNA]</scope>
</reference>
<protein>
    <submittedName>
        <fullName evidence="1">SIFV.gp17-like protein</fullName>
    </submittedName>
</protein>
<dbReference type="Proteomes" id="UP000223173">
    <property type="component" value="Segment"/>
</dbReference>
<sequence>MINMGGKTLIINWENPLNRDAYTEIGKLMVLVLPYVINIEIVDTEGCIMEIDGTIEDEIKELSRFLKYVEVSFAEE</sequence>